<dbReference type="PANTHER" id="PTHR42928">
    <property type="entry name" value="TRICARBOXYLATE-BINDING PROTEIN"/>
    <property type="match status" value="1"/>
</dbReference>
<feature type="signal peptide" evidence="2">
    <location>
        <begin position="1"/>
        <end position="26"/>
    </location>
</feature>
<dbReference type="Gene3D" id="3.40.190.10">
    <property type="entry name" value="Periplasmic binding protein-like II"/>
    <property type="match status" value="1"/>
</dbReference>
<evidence type="ECO:0000313" key="4">
    <source>
        <dbReference type="Proteomes" id="UP001139516"/>
    </source>
</evidence>
<dbReference type="PANTHER" id="PTHR42928:SF5">
    <property type="entry name" value="BLR1237 PROTEIN"/>
    <property type="match status" value="1"/>
</dbReference>
<dbReference type="InterPro" id="IPR005064">
    <property type="entry name" value="BUG"/>
</dbReference>
<proteinExistence type="inferred from homology"/>
<keyword evidence="4" id="KW-1185">Reference proteome</keyword>
<evidence type="ECO:0000256" key="2">
    <source>
        <dbReference type="SAM" id="SignalP"/>
    </source>
</evidence>
<protein>
    <submittedName>
        <fullName evidence="3">Tripartite tricarboxylate transporter substrate-binding protein</fullName>
    </submittedName>
</protein>
<keyword evidence="2" id="KW-0732">Signal</keyword>
<organism evidence="3 4">
    <name type="scientific">Roseomonas acroporae</name>
    <dbReference type="NCBI Taxonomy" id="2937791"/>
    <lineage>
        <taxon>Bacteria</taxon>
        <taxon>Pseudomonadati</taxon>
        <taxon>Pseudomonadota</taxon>
        <taxon>Alphaproteobacteria</taxon>
        <taxon>Acetobacterales</taxon>
        <taxon>Roseomonadaceae</taxon>
        <taxon>Roseomonas</taxon>
    </lineage>
</organism>
<gene>
    <name evidence="3" type="ORF">M0638_10910</name>
</gene>
<feature type="chain" id="PRO_5040873573" evidence="2">
    <location>
        <begin position="27"/>
        <end position="331"/>
    </location>
</feature>
<dbReference type="InterPro" id="IPR042100">
    <property type="entry name" value="Bug_dom1"/>
</dbReference>
<sequence>MRAGIAGIGRRSALLALGGAALAARAAGGAGEARAETARTGRAIVGFPPGGTIDSVTRLYAERLRASGAMQLVVDNRPGAGGRMALELLKPLPADGSAFIVTPASMLTIYPHLYTRTLRYDPLRDFTPVSPLCVFPFGLAVAKQHPARTLAEFVAWAKPSPSVDWASPVPGSMPHFIGTELARLAGLSLNHIPYRGSAPAASDLLSGTLQAVILPLGDLTSFHRSGDVRLLAVSSPERRPGLEVPTFAEAGFPALTHEEWYGALLPAGAPAPVVAALHGAIVAAVPEVTAALARIDLQPQPMAPEAFRQRIARETETWGPIVAASGFRPDE</sequence>
<name>A0A9X1YEH0_9PROT</name>
<dbReference type="Proteomes" id="UP001139516">
    <property type="component" value="Unassembled WGS sequence"/>
</dbReference>
<dbReference type="SUPFAM" id="SSF53850">
    <property type="entry name" value="Periplasmic binding protein-like II"/>
    <property type="match status" value="1"/>
</dbReference>
<dbReference type="EMBL" id="JALPRX010000042">
    <property type="protein sequence ID" value="MCK8784891.1"/>
    <property type="molecule type" value="Genomic_DNA"/>
</dbReference>
<accession>A0A9X1YEH0</accession>
<dbReference type="PIRSF" id="PIRSF017082">
    <property type="entry name" value="YflP"/>
    <property type="match status" value="1"/>
</dbReference>
<evidence type="ECO:0000313" key="3">
    <source>
        <dbReference type="EMBL" id="MCK8784891.1"/>
    </source>
</evidence>
<dbReference type="AlphaFoldDB" id="A0A9X1YEH0"/>
<dbReference type="Gene3D" id="3.40.190.150">
    <property type="entry name" value="Bordetella uptake gene, domain 1"/>
    <property type="match status" value="1"/>
</dbReference>
<reference evidence="3" key="1">
    <citation type="submission" date="2022-04" db="EMBL/GenBank/DDBJ databases">
        <title>Roseomonas acroporae sp. nov., isolated from coral Acropora digitifera.</title>
        <authorList>
            <person name="Sun H."/>
        </authorList>
    </citation>
    <scope>NUCLEOTIDE SEQUENCE</scope>
    <source>
        <strain evidence="3">NAR14</strain>
    </source>
</reference>
<dbReference type="RefSeq" id="WP_248667017.1">
    <property type="nucleotide sequence ID" value="NZ_JALPRX010000042.1"/>
</dbReference>
<comment type="similarity">
    <text evidence="1">Belongs to the UPF0065 (bug) family.</text>
</comment>
<dbReference type="PROSITE" id="PS51318">
    <property type="entry name" value="TAT"/>
    <property type="match status" value="1"/>
</dbReference>
<dbReference type="Pfam" id="PF03401">
    <property type="entry name" value="TctC"/>
    <property type="match status" value="1"/>
</dbReference>
<comment type="caution">
    <text evidence="3">The sequence shown here is derived from an EMBL/GenBank/DDBJ whole genome shotgun (WGS) entry which is preliminary data.</text>
</comment>
<dbReference type="InterPro" id="IPR006311">
    <property type="entry name" value="TAT_signal"/>
</dbReference>
<evidence type="ECO:0000256" key="1">
    <source>
        <dbReference type="ARBA" id="ARBA00006987"/>
    </source>
</evidence>